<gene>
    <name evidence="2" type="ORF">GTA08_BOTSDO14008</name>
</gene>
<feature type="compositionally biased region" description="Polar residues" evidence="1">
    <location>
        <begin position="119"/>
        <end position="129"/>
    </location>
</feature>
<reference evidence="2" key="1">
    <citation type="submission" date="2020-04" db="EMBL/GenBank/DDBJ databases">
        <title>Genome Assembly and Annotation of Botryosphaeria dothidea sdau 11-99, a Latent Pathogen of Apple Fruit Ring Rot in China.</title>
        <authorList>
            <person name="Yu C."/>
            <person name="Diao Y."/>
            <person name="Lu Q."/>
            <person name="Zhao J."/>
            <person name="Cui S."/>
            <person name="Peng C."/>
            <person name="He B."/>
            <person name="Liu H."/>
        </authorList>
    </citation>
    <scope>NUCLEOTIDE SEQUENCE [LARGE SCALE GENOMIC DNA]</scope>
    <source>
        <strain evidence="2">Sdau11-99</strain>
    </source>
</reference>
<proteinExistence type="predicted"/>
<feature type="region of interest" description="Disordered" evidence="1">
    <location>
        <begin position="1"/>
        <end position="164"/>
    </location>
</feature>
<feature type="compositionally biased region" description="Low complexity" evidence="1">
    <location>
        <begin position="146"/>
        <end position="164"/>
    </location>
</feature>
<feature type="compositionally biased region" description="Polar residues" evidence="1">
    <location>
        <begin position="54"/>
        <end position="67"/>
    </location>
</feature>
<organism evidence="2 3">
    <name type="scientific">Botryosphaeria dothidea</name>
    <dbReference type="NCBI Taxonomy" id="55169"/>
    <lineage>
        <taxon>Eukaryota</taxon>
        <taxon>Fungi</taxon>
        <taxon>Dikarya</taxon>
        <taxon>Ascomycota</taxon>
        <taxon>Pezizomycotina</taxon>
        <taxon>Dothideomycetes</taxon>
        <taxon>Dothideomycetes incertae sedis</taxon>
        <taxon>Botryosphaeriales</taxon>
        <taxon>Botryosphaeriaceae</taxon>
        <taxon>Botryosphaeria</taxon>
    </lineage>
</organism>
<feature type="region of interest" description="Disordered" evidence="1">
    <location>
        <begin position="193"/>
        <end position="217"/>
    </location>
</feature>
<keyword evidence="3" id="KW-1185">Reference proteome</keyword>
<comment type="caution">
    <text evidence="2">The sequence shown here is derived from an EMBL/GenBank/DDBJ whole genome shotgun (WGS) entry which is preliminary data.</text>
</comment>
<name>A0A8H4IZX3_9PEZI</name>
<evidence type="ECO:0000256" key="1">
    <source>
        <dbReference type="SAM" id="MobiDB-lite"/>
    </source>
</evidence>
<dbReference type="EMBL" id="WWBZ02000015">
    <property type="protein sequence ID" value="KAF4310485.1"/>
    <property type="molecule type" value="Genomic_DNA"/>
</dbReference>
<protein>
    <submittedName>
        <fullName evidence="2">Uncharacterized protein</fullName>
    </submittedName>
</protein>
<sequence length="217" mass="23630">MSSPQCEGTTVKGGRCLKGVLEDPGSATSTATKVRAHTSKRTILTAPPGPAESSGRTPSTARNQNRATPVATVPDQCPPAHNQRSATPASSVPDERQSAHRDRYTEQCRRVRANGQRCGRQTTAINNDFCTEHQGRPSSSRRRNRSVSFSSPPRSRQSRSPARSARILASFAVEDLQAEVLRRIPVNMRSATASVVDDFESLSGEAEDEDGEEFFYD</sequence>
<dbReference type="Proteomes" id="UP000572817">
    <property type="component" value="Unassembled WGS sequence"/>
</dbReference>
<evidence type="ECO:0000313" key="3">
    <source>
        <dbReference type="Proteomes" id="UP000572817"/>
    </source>
</evidence>
<feature type="compositionally biased region" description="Basic and acidic residues" evidence="1">
    <location>
        <begin position="93"/>
        <end position="109"/>
    </location>
</feature>
<feature type="compositionally biased region" description="Acidic residues" evidence="1">
    <location>
        <begin position="197"/>
        <end position="217"/>
    </location>
</feature>
<dbReference type="AlphaFoldDB" id="A0A8H4IZX3"/>
<accession>A0A8H4IZX3</accession>
<evidence type="ECO:0000313" key="2">
    <source>
        <dbReference type="EMBL" id="KAF4310485.1"/>
    </source>
</evidence>